<keyword evidence="7" id="KW-0808">Transferase</keyword>
<feature type="transmembrane region" description="Helical" evidence="13">
    <location>
        <begin position="41"/>
        <end position="63"/>
    </location>
</feature>
<keyword evidence="8 13" id="KW-0812">Transmembrane</keyword>
<feature type="domain" description="Arabinofuranosyltransferase AftA C-terminal" evidence="14">
    <location>
        <begin position="453"/>
        <end position="609"/>
    </location>
</feature>
<evidence type="ECO:0000259" key="15">
    <source>
        <dbReference type="Pfam" id="PF12250"/>
    </source>
</evidence>
<evidence type="ECO:0000256" key="11">
    <source>
        <dbReference type="ARBA" id="ARBA00033184"/>
    </source>
</evidence>
<dbReference type="EMBL" id="JBBJUP010000005">
    <property type="protein sequence ID" value="MEJ8278743.1"/>
    <property type="molecule type" value="Genomic_DNA"/>
</dbReference>
<evidence type="ECO:0000313" key="17">
    <source>
        <dbReference type="Proteomes" id="UP001364211"/>
    </source>
</evidence>
<feature type="transmembrane region" description="Helical" evidence="13">
    <location>
        <begin position="381"/>
        <end position="401"/>
    </location>
</feature>
<accession>A0ABU8T487</accession>
<evidence type="ECO:0000259" key="14">
    <source>
        <dbReference type="Pfam" id="PF12249"/>
    </source>
</evidence>
<evidence type="ECO:0000256" key="5">
    <source>
        <dbReference type="ARBA" id="ARBA00020482"/>
    </source>
</evidence>
<name>A0ABU8T487_9PSEU</name>
<gene>
    <name evidence="16" type="ORF">WJX68_07350</name>
</gene>
<keyword evidence="10 13" id="KW-0472">Membrane</keyword>
<dbReference type="InterPro" id="IPR020959">
    <property type="entry name" value="ArabinofuranosylTrfase_AftA_C"/>
</dbReference>
<evidence type="ECO:0000256" key="9">
    <source>
        <dbReference type="ARBA" id="ARBA00022989"/>
    </source>
</evidence>
<feature type="transmembrane region" description="Helical" evidence="13">
    <location>
        <begin position="329"/>
        <end position="345"/>
    </location>
</feature>
<feature type="transmembrane region" description="Helical" evidence="13">
    <location>
        <begin position="157"/>
        <end position="176"/>
    </location>
</feature>
<evidence type="ECO:0000313" key="16">
    <source>
        <dbReference type="EMBL" id="MEJ8278743.1"/>
    </source>
</evidence>
<evidence type="ECO:0000256" key="2">
    <source>
        <dbReference type="ARBA" id="ARBA00004776"/>
    </source>
</evidence>
<evidence type="ECO:0000256" key="1">
    <source>
        <dbReference type="ARBA" id="ARBA00004651"/>
    </source>
</evidence>
<keyword evidence="6" id="KW-1003">Cell membrane</keyword>
<evidence type="ECO:0000256" key="4">
    <source>
        <dbReference type="ARBA" id="ARBA00012037"/>
    </source>
</evidence>
<feature type="transmembrane region" description="Helical" evidence="13">
    <location>
        <begin position="274"/>
        <end position="296"/>
    </location>
</feature>
<proteinExistence type="inferred from homology"/>
<feature type="transmembrane region" description="Helical" evidence="13">
    <location>
        <begin position="183"/>
        <end position="200"/>
    </location>
</feature>
<dbReference type="EC" id="2.4.2.46" evidence="4"/>
<keyword evidence="9 13" id="KW-1133">Transmembrane helix</keyword>
<feature type="transmembrane region" description="Helical" evidence="13">
    <location>
        <begin position="352"/>
        <end position="369"/>
    </location>
</feature>
<sequence>MPGPRRTAAVADLVLGPVVAVAVVAAGQVLAARIPVPAGSNVGLALTATGGALVAAVLVAAAWSRRTALAAPLAWAGLAAVPALPLTLFLVNTPHYLFGVGGDQQFRVEYLTRFADSARLADFAYADLPPYYPAAWFWVGGRVAALAGVEGWEVHKAYSIATLAVTAVLAYALWALVTTRRRALGAGVATALAGLATQAAYSPYSWLTAALVPPLAVLGLRLVRRRGPWVRTAVLVGLVLGLAAVTHTQILVFAGFVLAVLAADGLFTRRARPASLAVTVAVVLVAALPLTLVHWLPYLLASAGRPTYGAGQHFLAETGSRWPLPMLDATPLGALCLLGTVWIVVRFRSSPVARALGLTAACGYAWYLLSTVALAAGTTLLAFRIQPILTAALACGAVWGAAELCRWLRTLDLRAAAAPAAVVTVLAAAVVVGQVQAVPQQYAWAGAAQDYRPDGTRPDGSRDPADADAWLGELRATIDGLTGRTPREVVVASANRTLPTYTPYFTYQASQPQYANPLADFPARTAQVRRWAAASDPRALLAALDGGPARAPSVFVLERAADGTLRLPLAEDRFPDPRQGAAPAVFAPQLFDDPAWQRRDVGPYAVLVRAGVAPVP</sequence>
<protein>
    <recommendedName>
        <fullName evidence="5">Galactan 5-O-arabinofuranosyltransferase</fullName>
        <ecNumber evidence="4">2.4.2.46</ecNumber>
    </recommendedName>
    <alternativeName>
        <fullName evidence="11">Arabinofuranosyltransferase AftA</fullName>
    </alternativeName>
</protein>
<feature type="transmembrane region" description="Helical" evidence="13">
    <location>
        <begin position="228"/>
        <end position="244"/>
    </location>
</feature>
<feature type="transmembrane region" description="Helical" evidence="13">
    <location>
        <begin position="206"/>
        <end position="223"/>
    </location>
</feature>
<feature type="transmembrane region" description="Helical" evidence="13">
    <location>
        <begin position="413"/>
        <end position="432"/>
    </location>
</feature>
<comment type="similarity">
    <text evidence="3">Belongs to the glycosyltransferase 85 family.</text>
</comment>
<keyword evidence="17" id="KW-1185">Reference proteome</keyword>
<feature type="transmembrane region" description="Helical" evidence="13">
    <location>
        <begin position="250"/>
        <end position="267"/>
    </location>
</feature>
<comment type="caution">
    <text evidence="16">The sequence shown here is derived from an EMBL/GenBank/DDBJ whole genome shotgun (WGS) entry which is preliminary data.</text>
</comment>
<feature type="domain" description="Arabinofuranosyltransferase AftA N-terminal" evidence="15">
    <location>
        <begin position="13"/>
        <end position="431"/>
    </location>
</feature>
<comment type="catalytic activity">
    <reaction evidence="12">
        <text>Adds an alpha-D-arabinofuranosyl group from trans,octacis-decaprenylphospho-beta-D-arabinofuranose at the 5-O-position of the eighth, tenth and twelfth galactofuranose unit of the galactofuranan chain of [beta-D-galactofuranosyl-(1-&gt;5)-beta-D-galactofuranosyl-(1-&gt;6)]14-beta-D-galactofuranosyl-(1-&gt;5)-beta-D-galactofuranosyl-(1-&gt;4)-alpha-L-rhamnopyranosyl-(1-&gt;3)-N-acetyl-alpha-D-glucosaminyl-diphospho-trans,octacis-decaprenol.</text>
        <dbReference type="EC" id="2.4.2.46"/>
    </reaction>
</comment>
<dbReference type="Proteomes" id="UP001364211">
    <property type="component" value="Unassembled WGS sequence"/>
</dbReference>
<feature type="transmembrane region" description="Helical" evidence="13">
    <location>
        <begin position="70"/>
        <end position="91"/>
    </location>
</feature>
<evidence type="ECO:0000256" key="7">
    <source>
        <dbReference type="ARBA" id="ARBA00022679"/>
    </source>
</evidence>
<evidence type="ECO:0000256" key="8">
    <source>
        <dbReference type="ARBA" id="ARBA00022692"/>
    </source>
</evidence>
<comment type="pathway">
    <text evidence="2">Cell wall biogenesis; cell wall polysaccharide biosynthesis.</text>
</comment>
<evidence type="ECO:0000256" key="13">
    <source>
        <dbReference type="SAM" id="Phobius"/>
    </source>
</evidence>
<evidence type="ECO:0000256" key="3">
    <source>
        <dbReference type="ARBA" id="ARBA00009655"/>
    </source>
</evidence>
<reference evidence="16 17" key="1">
    <citation type="submission" date="2024-03" db="EMBL/GenBank/DDBJ databases">
        <title>Draft genome sequence of Pseudonocardia sp. DW16-2.</title>
        <authorList>
            <person name="Duangmal K."/>
        </authorList>
    </citation>
    <scope>NUCLEOTIDE SEQUENCE [LARGE SCALE GENOMIC DNA]</scope>
    <source>
        <strain evidence="16 17">DW16-2</strain>
    </source>
</reference>
<evidence type="ECO:0000256" key="10">
    <source>
        <dbReference type="ARBA" id="ARBA00023136"/>
    </source>
</evidence>
<comment type="subcellular location">
    <subcellularLocation>
        <location evidence="1">Cell membrane</location>
        <topology evidence="1">Multi-pass membrane protein</topology>
    </subcellularLocation>
</comment>
<dbReference type="Pfam" id="PF12249">
    <property type="entry name" value="AftA_C"/>
    <property type="match status" value="1"/>
</dbReference>
<dbReference type="RefSeq" id="WP_340287333.1">
    <property type="nucleotide sequence ID" value="NZ_JBBJUP010000005.1"/>
</dbReference>
<dbReference type="Pfam" id="PF12250">
    <property type="entry name" value="AftA_N"/>
    <property type="match status" value="1"/>
</dbReference>
<organism evidence="16 17">
    <name type="scientific">Pseudonocardia spirodelae</name>
    <dbReference type="NCBI Taxonomy" id="3133431"/>
    <lineage>
        <taxon>Bacteria</taxon>
        <taxon>Bacillati</taxon>
        <taxon>Actinomycetota</taxon>
        <taxon>Actinomycetes</taxon>
        <taxon>Pseudonocardiales</taxon>
        <taxon>Pseudonocardiaceae</taxon>
        <taxon>Pseudonocardia</taxon>
    </lineage>
</organism>
<evidence type="ECO:0000256" key="6">
    <source>
        <dbReference type="ARBA" id="ARBA00022475"/>
    </source>
</evidence>
<dbReference type="InterPro" id="IPR020963">
    <property type="entry name" value="ArabinofuranosylTrfase_AftA_N"/>
</dbReference>
<evidence type="ECO:0000256" key="12">
    <source>
        <dbReference type="ARBA" id="ARBA00034030"/>
    </source>
</evidence>